<proteinExistence type="predicted"/>
<keyword evidence="2" id="KW-1185">Reference proteome</keyword>
<evidence type="ECO:0000313" key="2">
    <source>
        <dbReference type="Proteomes" id="UP000793456"/>
    </source>
</evidence>
<protein>
    <submittedName>
        <fullName evidence="1">Uncharacterized protein</fullName>
    </submittedName>
</protein>
<reference evidence="1" key="1">
    <citation type="submission" date="2018-11" db="EMBL/GenBank/DDBJ databases">
        <title>The sequence and de novo assembly of Larimichthys crocea genome using PacBio and Hi-C technologies.</title>
        <authorList>
            <person name="Xu P."/>
            <person name="Chen B."/>
            <person name="Zhou Z."/>
            <person name="Ke Q."/>
            <person name="Wu Y."/>
            <person name="Bai H."/>
            <person name="Pu F."/>
        </authorList>
    </citation>
    <scope>NUCLEOTIDE SEQUENCE</scope>
    <source>
        <tissue evidence="1">Muscle</tissue>
    </source>
</reference>
<evidence type="ECO:0000313" key="1">
    <source>
        <dbReference type="EMBL" id="TMS03673.1"/>
    </source>
</evidence>
<accession>A0ACD3Q972</accession>
<gene>
    <name evidence="1" type="ORF">E3U43_000562</name>
</gene>
<sequence length="452" mass="51755">MYVSIVRRWSWMAGTLSRTTLQYKESCESLATLMSEIQDLKANGAKEGCAEVEQRRMQSCIHFMNLKKLNRLAHMRLKRGRDQTHEAKQRVDVLHLQLQNLLYEVLHLQKEISKCLEFKSKHEEIDLVSEEEFYQEAPSEISRPHHTKNDPHQLTLARLDWELEQRKRLAEKYKESQATKEKIQKSIEVKKEHLTSLQPGLNAIMQASLPVQQYLSMPFEQAQKQTEIARHLPPPLYVLFVQANAYGQACDKNLCVSISGDVDEAKALSKPPEDSQDDESDSDAEEEQEKTKRRRPTTGGQLDDKRREMLKRHPLSLCLDLKCKGNPVRIIHILVPASNGDLLKADTLLSCLYTNDQGRETPNPANRYQFDKVGIVCFADYVEELGHPYTWVQTLGGLHFPRDASEAVRVGSSLSASQMESTMKLLRGRVQSRLALHKAVCLFRAQHHPGLQ</sequence>
<organism evidence="1 2">
    <name type="scientific">Larimichthys crocea</name>
    <name type="common">Large yellow croaker</name>
    <name type="synonym">Pseudosciaena crocea</name>
    <dbReference type="NCBI Taxonomy" id="215358"/>
    <lineage>
        <taxon>Eukaryota</taxon>
        <taxon>Metazoa</taxon>
        <taxon>Chordata</taxon>
        <taxon>Craniata</taxon>
        <taxon>Vertebrata</taxon>
        <taxon>Euteleostomi</taxon>
        <taxon>Actinopterygii</taxon>
        <taxon>Neopterygii</taxon>
        <taxon>Teleostei</taxon>
        <taxon>Neoteleostei</taxon>
        <taxon>Acanthomorphata</taxon>
        <taxon>Eupercaria</taxon>
        <taxon>Sciaenidae</taxon>
        <taxon>Larimichthys</taxon>
    </lineage>
</organism>
<comment type="caution">
    <text evidence="1">The sequence shown here is derived from an EMBL/GenBank/DDBJ whole genome shotgun (WGS) entry which is preliminary data.</text>
</comment>
<name>A0ACD3Q972_LARCR</name>
<dbReference type="Proteomes" id="UP000793456">
    <property type="component" value="Chromosome XXII"/>
</dbReference>
<dbReference type="EMBL" id="CM011695">
    <property type="protein sequence ID" value="TMS03673.1"/>
    <property type="molecule type" value="Genomic_DNA"/>
</dbReference>